<keyword evidence="3 5" id="KW-0418">Kinase</keyword>
<proteinExistence type="inferred from homology"/>
<dbReference type="EMBL" id="RQZG01000004">
    <property type="protein sequence ID" value="RRD06055.1"/>
    <property type="molecule type" value="Genomic_DNA"/>
</dbReference>
<protein>
    <submittedName>
        <fullName evidence="5">Sugar kinase</fullName>
    </submittedName>
</protein>
<comment type="similarity">
    <text evidence="1">Belongs to the carbohydrate kinase PfkB family.</text>
</comment>
<gene>
    <name evidence="5" type="ORF">EII34_05065</name>
</gene>
<reference evidence="5 6" key="1">
    <citation type="submission" date="2018-11" db="EMBL/GenBank/DDBJ databases">
        <title>Genomes From Bacteria Associated with the Canine Oral Cavity: a Test Case for Automated Genome-Based Taxonomic Assignment.</title>
        <authorList>
            <person name="Coil D.A."/>
            <person name="Jospin G."/>
            <person name="Darling A.E."/>
            <person name="Wallis C."/>
            <person name="Davis I.J."/>
            <person name="Harris S."/>
            <person name="Eisen J.A."/>
            <person name="Holcombe L.J."/>
            <person name="O'Flynn C."/>
        </authorList>
    </citation>
    <scope>NUCLEOTIDE SEQUENCE [LARGE SCALE GENOMIC DNA]</scope>
    <source>
        <strain evidence="5 6">OH887_COT-365</strain>
    </source>
</reference>
<evidence type="ECO:0000256" key="2">
    <source>
        <dbReference type="ARBA" id="ARBA00022679"/>
    </source>
</evidence>
<dbReference type="InterPro" id="IPR011611">
    <property type="entry name" value="PfkB_dom"/>
</dbReference>
<dbReference type="PANTHER" id="PTHR43320">
    <property type="entry name" value="SUGAR KINASE"/>
    <property type="match status" value="1"/>
</dbReference>
<sequence length="358" mass="39284">MMELRDDARWALVVPTSMGVRLTPENREAVHVSSRFLMQATSAETNVASVVAALGLPTKVLTNFVAGSPISSLIKADLRARGMAYEGPDKAQGDAWGYRHQFNIADSGFGGRAPRVWNDRAGEVGRDLAIADFDLDRLFRDEGVKILHMSGLVAALSPRTSEFCVELAARAKEHGTRVSFDLNHRASFWKGREEELSSAFTAIASHCDILYGNEEDFQLTLGISGPRAGGTDIDEQIEQYREMILTIRQQYPDALCIGTSLREVISANRHRWGMILWSQGEFAVAALREIEVLDRIGGGDASVGGVLHGILNGWSPERCMQFGWATGAMAATTLRDHALPADEAQVWSVWEGNARVVR</sequence>
<dbReference type="Gene3D" id="3.40.1190.20">
    <property type="match status" value="1"/>
</dbReference>
<dbReference type="CDD" id="cd01166">
    <property type="entry name" value="KdgK"/>
    <property type="match status" value="1"/>
</dbReference>
<evidence type="ECO:0000256" key="1">
    <source>
        <dbReference type="ARBA" id="ARBA00010688"/>
    </source>
</evidence>
<evidence type="ECO:0000313" key="5">
    <source>
        <dbReference type="EMBL" id="RRD06055.1"/>
    </source>
</evidence>
<comment type="caution">
    <text evidence="5">The sequence shown here is derived from an EMBL/GenBank/DDBJ whole genome shotgun (WGS) entry which is preliminary data.</text>
</comment>
<dbReference type="OrthoDB" id="9808601at2"/>
<dbReference type="AlphaFoldDB" id="A0A3P1TA46"/>
<feature type="domain" description="Carbohydrate kinase PfkB" evidence="4">
    <location>
        <begin position="144"/>
        <end position="333"/>
    </location>
</feature>
<accession>A0A3P1TA46</accession>
<organism evidence="5 6">
    <name type="scientific">Arachnia propionica</name>
    <dbReference type="NCBI Taxonomy" id="1750"/>
    <lineage>
        <taxon>Bacteria</taxon>
        <taxon>Bacillati</taxon>
        <taxon>Actinomycetota</taxon>
        <taxon>Actinomycetes</taxon>
        <taxon>Propionibacteriales</taxon>
        <taxon>Propionibacteriaceae</taxon>
        <taxon>Arachnia</taxon>
    </lineage>
</organism>
<dbReference type="GO" id="GO:0016301">
    <property type="term" value="F:kinase activity"/>
    <property type="evidence" value="ECO:0007669"/>
    <property type="project" value="UniProtKB-KW"/>
</dbReference>
<evidence type="ECO:0000259" key="4">
    <source>
        <dbReference type="Pfam" id="PF00294"/>
    </source>
</evidence>
<dbReference type="PANTHER" id="PTHR43320:SF2">
    <property type="entry name" value="2-DEHYDRO-3-DEOXYGLUCONOKINASE_2-DEHYDRO-3-DEOXYGALACTONOKINASE"/>
    <property type="match status" value="1"/>
</dbReference>
<evidence type="ECO:0000313" key="6">
    <source>
        <dbReference type="Proteomes" id="UP000280819"/>
    </source>
</evidence>
<dbReference type="InterPro" id="IPR052700">
    <property type="entry name" value="Carb_kinase_PfkB-like"/>
</dbReference>
<evidence type="ECO:0000256" key="3">
    <source>
        <dbReference type="ARBA" id="ARBA00022777"/>
    </source>
</evidence>
<keyword evidence="2" id="KW-0808">Transferase</keyword>
<dbReference type="InterPro" id="IPR029056">
    <property type="entry name" value="Ribokinase-like"/>
</dbReference>
<dbReference type="RefSeq" id="WP_124843580.1">
    <property type="nucleotide sequence ID" value="NZ_RQZG01000004.1"/>
</dbReference>
<dbReference type="SUPFAM" id="SSF53613">
    <property type="entry name" value="Ribokinase-like"/>
    <property type="match status" value="1"/>
</dbReference>
<name>A0A3P1TA46_9ACTN</name>
<dbReference type="Pfam" id="PF00294">
    <property type="entry name" value="PfkB"/>
    <property type="match status" value="1"/>
</dbReference>
<dbReference type="Proteomes" id="UP000280819">
    <property type="component" value="Unassembled WGS sequence"/>
</dbReference>